<evidence type="ECO:0000313" key="4">
    <source>
        <dbReference type="Proteomes" id="UP001497453"/>
    </source>
</evidence>
<keyword evidence="4" id="KW-1185">Reference proteome</keyword>
<dbReference type="EMBL" id="OZ037947">
    <property type="protein sequence ID" value="CAL1706915.1"/>
    <property type="molecule type" value="Genomic_DNA"/>
</dbReference>
<feature type="compositionally biased region" description="Low complexity" evidence="1">
    <location>
        <begin position="331"/>
        <end position="358"/>
    </location>
</feature>
<name>A0ABP1DGD0_9APHY</name>
<feature type="region of interest" description="Disordered" evidence="1">
    <location>
        <begin position="1"/>
        <end position="65"/>
    </location>
</feature>
<evidence type="ECO:0000256" key="1">
    <source>
        <dbReference type="SAM" id="MobiDB-lite"/>
    </source>
</evidence>
<feature type="region of interest" description="Disordered" evidence="1">
    <location>
        <begin position="472"/>
        <end position="519"/>
    </location>
</feature>
<evidence type="ECO:0000313" key="3">
    <source>
        <dbReference type="EMBL" id="CAL1706915.1"/>
    </source>
</evidence>
<reference evidence="4" key="1">
    <citation type="submission" date="2024-04" db="EMBL/GenBank/DDBJ databases">
        <authorList>
            <person name="Shaw F."/>
            <person name="Minotto A."/>
        </authorList>
    </citation>
    <scope>NUCLEOTIDE SEQUENCE [LARGE SCALE GENOMIC DNA]</scope>
</reference>
<feature type="domain" description="GLTSCR protein conserved" evidence="2">
    <location>
        <begin position="123"/>
        <end position="236"/>
    </location>
</feature>
<feature type="region of interest" description="Disordered" evidence="1">
    <location>
        <begin position="324"/>
        <end position="358"/>
    </location>
</feature>
<organism evidence="3 4">
    <name type="scientific">Somion occarium</name>
    <dbReference type="NCBI Taxonomy" id="3059160"/>
    <lineage>
        <taxon>Eukaryota</taxon>
        <taxon>Fungi</taxon>
        <taxon>Dikarya</taxon>
        <taxon>Basidiomycota</taxon>
        <taxon>Agaricomycotina</taxon>
        <taxon>Agaricomycetes</taxon>
        <taxon>Polyporales</taxon>
        <taxon>Cerrenaceae</taxon>
        <taxon>Somion</taxon>
    </lineage>
</organism>
<dbReference type="Pfam" id="PF15249">
    <property type="entry name" value="GLTSCR1"/>
    <property type="match status" value="1"/>
</dbReference>
<proteinExistence type="predicted"/>
<feature type="compositionally biased region" description="Low complexity" evidence="1">
    <location>
        <begin position="1"/>
        <end position="22"/>
    </location>
</feature>
<dbReference type="Proteomes" id="UP001497453">
    <property type="component" value="Chromosome 4"/>
</dbReference>
<protein>
    <recommendedName>
        <fullName evidence="2">GLTSCR protein conserved domain-containing protein</fullName>
    </recommendedName>
</protein>
<feature type="region of interest" description="Disordered" evidence="1">
    <location>
        <begin position="260"/>
        <end position="288"/>
    </location>
</feature>
<gene>
    <name evidence="3" type="ORF">GFSPODELE1_LOCUS6113</name>
</gene>
<evidence type="ECO:0000259" key="2">
    <source>
        <dbReference type="Pfam" id="PF15249"/>
    </source>
</evidence>
<accession>A0ABP1DGD0</accession>
<feature type="compositionally biased region" description="Polar residues" evidence="1">
    <location>
        <begin position="476"/>
        <end position="519"/>
    </location>
</feature>
<sequence length="519" mass="54234">MSKLESPSLASSSHSTTPSTVPKDLVTDVLPNFTPIDAPSPAGSVAVPTPATPVNGTHEDNAGESSKLNGIIGKQVSRPKIVPNVEKVVFESRKRSKLKGRSLQDEEAAAQSAARIASSLAADQNAALNPDVDTPFTDAADVVKRLLPYHVFQHPAEDLASMSHGIGKGKRKATEEDLLREEIAETKSALQCWKRRRTLERRFTEARTSAAKRSAPDDQAYVLAQAILESDRHENAAINAELRAAKQELDRLEREKKAAAAAAAAAAHPPQPRATYYPPQTTAPTSSAYPTQYRGYTYAYGQGYNSQYTYSPYATNPVPPNAWSTSVFSQTPRTSYTTPSSTTTSTNPPTSVSTATTVPSSTYASVSSITPQAPAMAPLTSTSPIPVQLPVTSLTALSALGIIPVPVANAPPPGQPQPAAVLKGTTQNGTMVSLEINVSSLQQNQMSGLAFILSALTSRGLNVDAAVAAATAPAASSNVRSAASPNTTGGTPLVTSTQNADGNTPSNGEPSTSHEGSGV</sequence>
<dbReference type="InterPro" id="IPR015671">
    <property type="entry name" value="GSCR1_dom"/>
</dbReference>